<dbReference type="InterPro" id="IPR011010">
    <property type="entry name" value="DNA_brk_join_enz"/>
</dbReference>
<comment type="caution">
    <text evidence="2">The sequence shown here is derived from an EMBL/GenBank/DDBJ whole genome shotgun (WGS) entry which is preliminary data.</text>
</comment>
<sequence length="78" mass="8863">MVAITFQLLNFMDLTLVSQWLGHAHLETTMIYAHADAELKRKAIEKATSMQSPLNDRSAVPQFDVSDDEVLKRLYGLK</sequence>
<protein>
    <recommendedName>
        <fullName evidence="4">Phage integrase family protein</fullName>
    </recommendedName>
</protein>
<dbReference type="SUPFAM" id="SSF56349">
    <property type="entry name" value="DNA breaking-rejoining enzymes"/>
    <property type="match status" value="1"/>
</dbReference>
<evidence type="ECO:0000313" key="2">
    <source>
        <dbReference type="EMBL" id="MCQ4922816.1"/>
    </source>
</evidence>
<evidence type="ECO:0000256" key="1">
    <source>
        <dbReference type="ARBA" id="ARBA00023172"/>
    </source>
</evidence>
<keyword evidence="3" id="KW-1185">Reference proteome</keyword>
<keyword evidence="1" id="KW-0233">DNA recombination</keyword>
<dbReference type="Gene3D" id="1.10.443.10">
    <property type="entry name" value="Intergrase catalytic core"/>
    <property type="match status" value="1"/>
</dbReference>
<evidence type="ECO:0008006" key="4">
    <source>
        <dbReference type="Google" id="ProtNLM"/>
    </source>
</evidence>
<gene>
    <name evidence="2" type="ORF">NE686_06960</name>
</gene>
<name>A0ABT1S8M3_9FIRM</name>
<proteinExistence type="predicted"/>
<dbReference type="EMBL" id="JANGAC010000004">
    <property type="protein sequence ID" value="MCQ4922816.1"/>
    <property type="molecule type" value="Genomic_DNA"/>
</dbReference>
<dbReference type="Proteomes" id="UP001524478">
    <property type="component" value="Unassembled WGS sequence"/>
</dbReference>
<reference evidence="2 3" key="1">
    <citation type="submission" date="2022-06" db="EMBL/GenBank/DDBJ databases">
        <title>Isolation of gut microbiota from human fecal samples.</title>
        <authorList>
            <person name="Pamer E.G."/>
            <person name="Barat B."/>
            <person name="Waligurski E."/>
            <person name="Medina S."/>
            <person name="Paddock L."/>
            <person name="Mostad J."/>
        </authorList>
    </citation>
    <scope>NUCLEOTIDE SEQUENCE [LARGE SCALE GENOMIC DNA]</scope>
    <source>
        <strain evidence="2 3">DFI.7.95</strain>
    </source>
</reference>
<organism evidence="2 3">
    <name type="scientific">Tissierella carlieri</name>
    <dbReference type="NCBI Taxonomy" id="689904"/>
    <lineage>
        <taxon>Bacteria</taxon>
        <taxon>Bacillati</taxon>
        <taxon>Bacillota</taxon>
        <taxon>Tissierellia</taxon>
        <taxon>Tissierellales</taxon>
        <taxon>Tissierellaceae</taxon>
        <taxon>Tissierella</taxon>
    </lineage>
</organism>
<evidence type="ECO:0000313" key="3">
    <source>
        <dbReference type="Proteomes" id="UP001524478"/>
    </source>
</evidence>
<accession>A0ABT1S8M3</accession>
<dbReference type="InterPro" id="IPR013762">
    <property type="entry name" value="Integrase-like_cat_sf"/>
</dbReference>